<comment type="catalytic activity">
    <reaction evidence="8">
        <text>ATP + H2O + cellular proteinSide 1 = ADP + phosphate + cellular proteinSide 2.</text>
        <dbReference type="EC" id="7.4.2.8"/>
    </reaction>
</comment>
<dbReference type="FunFam" id="3.40.50.300:FF:000398">
    <property type="entry name" value="Type IV pilus assembly ATPase PilB"/>
    <property type="match status" value="1"/>
</dbReference>
<dbReference type="GO" id="GO:0008564">
    <property type="term" value="F:protein-exporting ATPase activity"/>
    <property type="evidence" value="ECO:0007669"/>
    <property type="project" value="UniProtKB-EC"/>
</dbReference>
<dbReference type="HOGENOM" id="CLU_013446_2_0_7"/>
<dbReference type="RefSeq" id="WP_013705787.1">
    <property type="nucleotide sequence ID" value="NC_015388.1"/>
</dbReference>
<organism evidence="10 11">
    <name type="scientific">Desulfobacca acetoxidans (strain ATCC 700848 / DSM 11109 / ASRB2)</name>
    <dbReference type="NCBI Taxonomy" id="880072"/>
    <lineage>
        <taxon>Bacteria</taxon>
        <taxon>Pseudomonadati</taxon>
        <taxon>Thermodesulfobacteriota</taxon>
        <taxon>Desulfobaccia</taxon>
        <taxon>Desulfobaccales</taxon>
        <taxon>Desulfobaccaceae</taxon>
        <taxon>Desulfobacca</taxon>
    </lineage>
</organism>
<dbReference type="SUPFAM" id="SSF160246">
    <property type="entry name" value="EspE N-terminal domain-like"/>
    <property type="match status" value="1"/>
</dbReference>
<dbReference type="Pfam" id="PF00437">
    <property type="entry name" value="T2SSE"/>
    <property type="match status" value="1"/>
</dbReference>
<dbReference type="Proteomes" id="UP000000483">
    <property type="component" value="Chromosome"/>
</dbReference>
<feature type="domain" description="Bacterial type II secretion system protein E" evidence="9">
    <location>
        <begin position="319"/>
        <end position="333"/>
    </location>
</feature>
<dbReference type="PROSITE" id="PS00662">
    <property type="entry name" value="T2SP_E"/>
    <property type="match status" value="1"/>
</dbReference>
<sequence length="499" mass="55237">MSPHLKDIGVIEAFPGLSVRYLRENQVIPLKHEDGRVLLAMATPENEALRAALEVALGKPVVILPAPAEEILEVIQTVYEPGSPMSRLVDDLDAEDLDLESEETSEIGHLRDMAREAPIIQLVNLLLLRAIQLGASDIHLEPFENDFRVRYRKDGILHEAESPPKGLQAAVLSRLKIMARLDIAERRLPQDGRFRLKVQGSDIDFRVSTVPTLMGESMVIRILDRGKVILDLSRLGFPPRELQQFDALIHKPYGMILVTGPTGSGKTTTLYAALERINSLEKKIITIEDPVEYRLSGVTQMQVKPSIGLTFARGLRHIVRQDPDVVLVGEIRDRETAEIAIHAALTGHLVFSTLHTNDAAGAITRLLEMEIEDFLLASAILGILGQRLVRMICPECKVPLNSEESRKEAHQIFGESPPQLYFGQGCPACAHTGFQGRSGMYELLLVDEVLRKLILQRADASSLRQAAIQQGMQTLAADGWAKVAQGLTTSQEVLRVTQE</sequence>
<dbReference type="GO" id="GO:0005886">
    <property type="term" value="C:plasma membrane"/>
    <property type="evidence" value="ECO:0007669"/>
    <property type="project" value="TreeGrafter"/>
</dbReference>
<dbReference type="InterPro" id="IPR001482">
    <property type="entry name" value="T2SS/T4SS_dom"/>
</dbReference>
<dbReference type="CDD" id="cd01129">
    <property type="entry name" value="PulE-GspE-like"/>
    <property type="match status" value="1"/>
</dbReference>
<dbReference type="GO" id="GO:0015627">
    <property type="term" value="C:type II protein secretion system complex"/>
    <property type="evidence" value="ECO:0007669"/>
    <property type="project" value="InterPro"/>
</dbReference>
<dbReference type="PANTHER" id="PTHR30258:SF2">
    <property type="entry name" value="COMG OPERON PROTEIN 1"/>
    <property type="match status" value="1"/>
</dbReference>
<gene>
    <name evidence="10" type="ordered locus">Desac_0795</name>
</gene>
<reference evidence="11" key="2">
    <citation type="submission" date="2011-03" db="EMBL/GenBank/DDBJ databases">
        <title>The complete genome of Desulfobacca acetoxidans DSM 11109.</title>
        <authorList>
            <consortium name="US DOE Joint Genome Institute (JGI-PGF)"/>
            <person name="Lucas S."/>
            <person name="Copeland A."/>
            <person name="Lapidus A."/>
            <person name="Bruce D."/>
            <person name="Goodwin L."/>
            <person name="Pitluck S."/>
            <person name="Peters L."/>
            <person name="Kyrpides N."/>
            <person name="Mavromatis K."/>
            <person name="Ivanova N."/>
            <person name="Ovchinnikova G."/>
            <person name="Teshima H."/>
            <person name="Detter J.C."/>
            <person name="Han C."/>
            <person name="Land M."/>
            <person name="Hauser L."/>
            <person name="Markowitz V."/>
            <person name="Cheng J.-F."/>
            <person name="Hugenholtz P."/>
            <person name="Woyke T."/>
            <person name="Wu D."/>
            <person name="Spring S."/>
            <person name="Schueler E."/>
            <person name="Brambilla E."/>
            <person name="Klenk H.-P."/>
            <person name="Eisen J.A."/>
        </authorList>
    </citation>
    <scope>NUCLEOTIDE SEQUENCE [LARGE SCALE GENOMIC DNA]</scope>
    <source>
        <strain evidence="11">ATCC 700848 / DSM 11109 / ASRB2</strain>
    </source>
</reference>
<evidence type="ECO:0000256" key="5">
    <source>
        <dbReference type="ARBA" id="ARBA00022927"/>
    </source>
</evidence>
<name>F2NGQ3_DESAR</name>
<dbReference type="Gene3D" id="3.30.300.160">
    <property type="entry name" value="Type II secretion system, protein E, N-terminal domain"/>
    <property type="match status" value="1"/>
</dbReference>
<keyword evidence="3" id="KW-0547">Nucleotide-binding</keyword>
<dbReference type="OrthoDB" id="9805147at2"/>
<proteinExistence type="inferred from homology"/>
<dbReference type="SUPFAM" id="SSF52540">
    <property type="entry name" value="P-loop containing nucleoside triphosphate hydrolases"/>
    <property type="match status" value="1"/>
</dbReference>
<dbReference type="eggNOG" id="COG2804">
    <property type="taxonomic scope" value="Bacteria"/>
</dbReference>
<evidence type="ECO:0000256" key="2">
    <source>
        <dbReference type="ARBA" id="ARBA00022448"/>
    </source>
</evidence>
<keyword evidence="2" id="KW-0813">Transport</keyword>
<evidence type="ECO:0000256" key="1">
    <source>
        <dbReference type="ARBA" id="ARBA00006611"/>
    </source>
</evidence>
<dbReference type="PANTHER" id="PTHR30258">
    <property type="entry name" value="TYPE II SECRETION SYSTEM PROTEIN GSPE-RELATED"/>
    <property type="match status" value="1"/>
</dbReference>
<evidence type="ECO:0000256" key="4">
    <source>
        <dbReference type="ARBA" id="ARBA00022840"/>
    </source>
</evidence>
<dbReference type="EC" id="7.4.2.8" evidence="7"/>
<dbReference type="FunFam" id="3.30.450.90:FF:000001">
    <property type="entry name" value="Type II secretion system ATPase GspE"/>
    <property type="match status" value="1"/>
</dbReference>
<comment type="similarity">
    <text evidence="1">Belongs to the GSP E family.</text>
</comment>
<evidence type="ECO:0000313" key="11">
    <source>
        <dbReference type="Proteomes" id="UP000000483"/>
    </source>
</evidence>
<dbReference type="NCBIfam" id="TIGR02533">
    <property type="entry name" value="type_II_gspE"/>
    <property type="match status" value="1"/>
</dbReference>
<dbReference type="EMBL" id="CP002629">
    <property type="protein sequence ID" value="AEB08674.1"/>
    <property type="molecule type" value="Genomic_DNA"/>
</dbReference>
<evidence type="ECO:0000313" key="10">
    <source>
        <dbReference type="EMBL" id="AEB08674.1"/>
    </source>
</evidence>
<dbReference type="Gene3D" id="3.30.450.90">
    <property type="match status" value="1"/>
</dbReference>
<dbReference type="Gene3D" id="3.40.50.300">
    <property type="entry name" value="P-loop containing nucleotide triphosphate hydrolases"/>
    <property type="match status" value="1"/>
</dbReference>
<keyword evidence="11" id="KW-1185">Reference proteome</keyword>
<dbReference type="InterPro" id="IPR027417">
    <property type="entry name" value="P-loop_NTPase"/>
</dbReference>
<evidence type="ECO:0000256" key="8">
    <source>
        <dbReference type="ARBA" id="ARBA00034006"/>
    </source>
</evidence>
<dbReference type="STRING" id="880072.Desac_0795"/>
<dbReference type="AlphaFoldDB" id="F2NGQ3"/>
<dbReference type="GO" id="GO:0016887">
    <property type="term" value="F:ATP hydrolysis activity"/>
    <property type="evidence" value="ECO:0007669"/>
    <property type="project" value="TreeGrafter"/>
</dbReference>
<dbReference type="GO" id="GO:0005524">
    <property type="term" value="F:ATP binding"/>
    <property type="evidence" value="ECO:0007669"/>
    <property type="project" value="UniProtKB-KW"/>
</dbReference>
<dbReference type="InterPro" id="IPR037257">
    <property type="entry name" value="T2SS_E_N_sf"/>
</dbReference>
<dbReference type="InterPro" id="IPR007831">
    <property type="entry name" value="T2SS_GspE_N"/>
</dbReference>
<dbReference type="InterPro" id="IPR003593">
    <property type="entry name" value="AAA+_ATPase"/>
</dbReference>
<dbReference type="GO" id="GO:0015628">
    <property type="term" value="P:protein secretion by the type II secretion system"/>
    <property type="evidence" value="ECO:0007669"/>
    <property type="project" value="InterPro"/>
</dbReference>
<dbReference type="SMART" id="SM00382">
    <property type="entry name" value="AAA"/>
    <property type="match status" value="1"/>
</dbReference>
<keyword evidence="6" id="KW-1278">Translocase</keyword>
<dbReference type="Pfam" id="PF05157">
    <property type="entry name" value="MshEN"/>
    <property type="match status" value="1"/>
</dbReference>
<evidence type="ECO:0000256" key="3">
    <source>
        <dbReference type="ARBA" id="ARBA00022741"/>
    </source>
</evidence>
<evidence type="ECO:0000256" key="6">
    <source>
        <dbReference type="ARBA" id="ARBA00022967"/>
    </source>
</evidence>
<evidence type="ECO:0000259" key="9">
    <source>
        <dbReference type="PROSITE" id="PS00662"/>
    </source>
</evidence>
<evidence type="ECO:0000256" key="7">
    <source>
        <dbReference type="ARBA" id="ARBA00024382"/>
    </source>
</evidence>
<reference evidence="10 11" key="1">
    <citation type="journal article" date="2011" name="Stand. Genomic Sci.">
        <title>Complete genome sequence of the acetate-degrading sulfate reducer Desulfobacca acetoxidans type strain (ASRB2).</title>
        <authorList>
            <person name="Goker M."/>
            <person name="Teshima H."/>
            <person name="Lapidus A."/>
            <person name="Nolan M."/>
            <person name="Lucas S."/>
            <person name="Hammon N."/>
            <person name="Deshpande S."/>
            <person name="Cheng J.F."/>
            <person name="Tapia R."/>
            <person name="Han C."/>
            <person name="Goodwin L."/>
            <person name="Pitluck S."/>
            <person name="Huntemann M."/>
            <person name="Liolios K."/>
            <person name="Ivanova N."/>
            <person name="Pagani I."/>
            <person name="Mavromatis K."/>
            <person name="Ovchinikova G."/>
            <person name="Pati A."/>
            <person name="Chen A."/>
            <person name="Palaniappan K."/>
            <person name="Land M."/>
            <person name="Hauser L."/>
            <person name="Brambilla E.M."/>
            <person name="Rohde M."/>
            <person name="Spring S."/>
            <person name="Detter J.C."/>
            <person name="Woyke T."/>
            <person name="Bristow J."/>
            <person name="Eisen J.A."/>
            <person name="Markowitz V."/>
            <person name="Hugenholtz P."/>
            <person name="Kyrpides N.C."/>
            <person name="Klenk H.P."/>
        </authorList>
    </citation>
    <scope>NUCLEOTIDE SEQUENCE [LARGE SCALE GENOMIC DNA]</scope>
    <source>
        <strain evidence="11">ATCC 700848 / DSM 11109 / ASRB2</strain>
    </source>
</reference>
<keyword evidence="4" id="KW-0067">ATP-binding</keyword>
<accession>F2NGQ3</accession>
<keyword evidence="5" id="KW-0653">Protein transport</keyword>
<dbReference type="KEGG" id="dao:Desac_0795"/>
<protein>
    <recommendedName>
        <fullName evidence="7">protein-secreting ATPase</fullName>
        <ecNumber evidence="7">7.4.2.8</ecNumber>
    </recommendedName>
</protein>
<dbReference type="InterPro" id="IPR013369">
    <property type="entry name" value="T2SS_GspE"/>
</dbReference>